<reference evidence="3" key="1">
    <citation type="submission" date="2018-02" db="EMBL/GenBank/DDBJ databases">
        <authorList>
            <person name="Cohen D.B."/>
            <person name="Kent A.D."/>
        </authorList>
    </citation>
    <scope>NUCLEOTIDE SEQUENCE</scope>
</reference>
<evidence type="ECO:0000313" key="3">
    <source>
        <dbReference type="EMBL" id="SPD06923.1"/>
    </source>
</evidence>
<dbReference type="PANTHER" id="PTHR31672:SF13">
    <property type="entry name" value="F-BOX PROTEIN CPR30-LIKE"/>
    <property type="match status" value="1"/>
</dbReference>
<dbReference type="InterPro" id="IPR001810">
    <property type="entry name" value="F-box_dom"/>
</dbReference>
<dbReference type="Pfam" id="PF07734">
    <property type="entry name" value="FBA_1"/>
    <property type="match status" value="1"/>
</dbReference>
<sequence length="517" mass="59660">MSQRRRKQKLPSLELLPEEPVYNILTRLPVKSLMKFRCVSKSWNSIITSPDFINTHFNRAKSLSNNNNNGFLLYMDRSSYREGMFMVVCNNDRTLTQISKSQIPFSDTRMVGFCNGIFCLQNSRNHIIYLWNPSIRKFKMLDDTCLTHTFESRFTRPFARVAVGLAYQSRNNDFKILRIVCYNKMSDRIVFYNNESGREQVLPAEAEVYSLSTDSWREVELNGAGPNIGSIDYNASSSSCLYFNGALHLLAFSREHHFILSFDVDNERFREIMLPQNYQDATREHFGRLAVFKGSLAFVAWDEDLGADRDICHIWVMREYGVAESWTKKSIPVDSVSKFFCCTDSGELLIQTVDKGLNSYHPESLNKNRLDIQHPLWLGYTTSHMESLVLLEQDYEAEMEPDTPLSPERNPREPTRTSSDARPLHVKYPSLPSWEVQVTNDSGEGETMIVPRSKHVPYVPWTGGMVEADFVEEFYSLIGSMKNWIWSSFQSSFARQNKLSHENDLLGGKSSKYHKDS</sequence>
<evidence type="ECO:0000256" key="1">
    <source>
        <dbReference type="SAM" id="MobiDB-lite"/>
    </source>
</evidence>
<dbReference type="AlphaFoldDB" id="A0A2N9H566"/>
<feature type="region of interest" description="Disordered" evidence="1">
    <location>
        <begin position="399"/>
        <end position="422"/>
    </location>
</feature>
<organism evidence="3">
    <name type="scientific">Fagus sylvatica</name>
    <name type="common">Beechnut</name>
    <dbReference type="NCBI Taxonomy" id="28930"/>
    <lineage>
        <taxon>Eukaryota</taxon>
        <taxon>Viridiplantae</taxon>
        <taxon>Streptophyta</taxon>
        <taxon>Embryophyta</taxon>
        <taxon>Tracheophyta</taxon>
        <taxon>Spermatophyta</taxon>
        <taxon>Magnoliopsida</taxon>
        <taxon>eudicotyledons</taxon>
        <taxon>Gunneridae</taxon>
        <taxon>Pentapetalae</taxon>
        <taxon>rosids</taxon>
        <taxon>fabids</taxon>
        <taxon>Fagales</taxon>
        <taxon>Fagaceae</taxon>
        <taxon>Fagus</taxon>
    </lineage>
</organism>
<dbReference type="InterPro" id="IPR017451">
    <property type="entry name" value="F-box-assoc_interact_dom"/>
</dbReference>
<gene>
    <name evidence="3" type="ORF">FSB_LOCUS34805</name>
</gene>
<dbReference type="InterPro" id="IPR006527">
    <property type="entry name" value="F-box-assoc_dom_typ1"/>
</dbReference>
<dbReference type="SMART" id="SM00256">
    <property type="entry name" value="FBOX"/>
    <property type="match status" value="1"/>
</dbReference>
<dbReference type="SUPFAM" id="SSF81383">
    <property type="entry name" value="F-box domain"/>
    <property type="match status" value="1"/>
</dbReference>
<dbReference type="InterPro" id="IPR036047">
    <property type="entry name" value="F-box-like_dom_sf"/>
</dbReference>
<dbReference type="PANTHER" id="PTHR31672">
    <property type="entry name" value="BNACNNG10540D PROTEIN"/>
    <property type="match status" value="1"/>
</dbReference>
<dbReference type="Pfam" id="PF00646">
    <property type="entry name" value="F-box"/>
    <property type="match status" value="1"/>
</dbReference>
<proteinExistence type="predicted"/>
<dbReference type="Gene3D" id="1.20.1280.50">
    <property type="match status" value="1"/>
</dbReference>
<protein>
    <recommendedName>
        <fullName evidence="2">F-box domain-containing protein</fullName>
    </recommendedName>
</protein>
<dbReference type="SUPFAM" id="SSF50965">
    <property type="entry name" value="Galactose oxidase, central domain"/>
    <property type="match status" value="1"/>
</dbReference>
<dbReference type="EMBL" id="OIVN01002849">
    <property type="protein sequence ID" value="SPD06923.1"/>
    <property type="molecule type" value="Genomic_DNA"/>
</dbReference>
<dbReference type="InterPro" id="IPR050796">
    <property type="entry name" value="SCF_F-box_component"/>
</dbReference>
<dbReference type="InterPro" id="IPR011043">
    <property type="entry name" value="Gal_Oxase/kelch_b-propeller"/>
</dbReference>
<dbReference type="NCBIfam" id="TIGR01640">
    <property type="entry name" value="F_box_assoc_1"/>
    <property type="match status" value="1"/>
</dbReference>
<accession>A0A2N9H566</accession>
<dbReference type="CDD" id="cd22157">
    <property type="entry name" value="F-box_AtFBW1-like"/>
    <property type="match status" value="1"/>
</dbReference>
<dbReference type="PROSITE" id="PS50181">
    <property type="entry name" value="FBOX"/>
    <property type="match status" value="1"/>
</dbReference>
<evidence type="ECO:0000259" key="2">
    <source>
        <dbReference type="PROSITE" id="PS50181"/>
    </source>
</evidence>
<name>A0A2N9H566_FAGSY</name>
<feature type="domain" description="F-box" evidence="2">
    <location>
        <begin position="10"/>
        <end position="60"/>
    </location>
</feature>